<gene>
    <name evidence="2" type="ORF">ACETWP_14200</name>
</gene>
<proteinExistence type="predicted"/>
<sequence>MTGGDRRAALGPSTPQIVFLVLLASVLWFTEPAPARLVVVLPLVAVAGWGVVRKMRRRGSGG</sequence>
<reference evidence="2 3" key="1">
    <citation type="submission" date="2024-09" db="EMBL/GenBank/DDBJ databases">
        <authorList>
            <person name="Salinas-Garcia M.A."/>
            <person name="Prieme A."/>
        </authorList>
    </citation>
    <scope>NUCLEOTIDE SEQUENCE [LARGE SCALE GENOMIC DNA]</scope>
    <source>
        <strain evidence="2 3">DSM 21081</strain>
    </source>
</reference>
<keyword evidence="3" id="KW-1185">Reference proteome</keyword>
<keyword evidence="1" id="KW-0812">Transmembrane</keyword>
<comment type="caution">
    <text evidence="2">The sequence shown here is derived from an EMBL/GenBank/DDBJ whole genome shotgun (WGS) entry which is preliminary data.</text>
</comment>
<evidence type="ECO:0000313" key="2">
    <source>
        <dbReference type="EMBL" id="MFB0835739.1"/>
    </source>
</evidence>
<keyword evidence="1" id="KW-1133">Transmembrane helix</keyword>
<evidence type="ECO:0008006" key="4">
    <source>
        <dbReference type="Google" id="ProtNLM"/>
    </source>
</evidence>
<name>A0ABV4UQ10_9MICC</name>
<dbReference type="Proteomes" id="UP001575652">
    <property type="component" value="Unassembled WGS sequence"/>
</dbReference>
<feature type="transmembrane region" description="Helical" evidence="1">
    <location>
        <begin position="9"/>
        <end position="29"/>
    </location>
</feature>
<evidence type="ECO:0000256" key="1">
    <source>
        <dbReference type="SAM" id="Phobius"/>
    </source>
</evidence>
<protein>
    <recommendedName>
        <fullName evidence="4">PEP-CTERM protein-sorting domain-containing protein</fullName>
    </recommendedName>
</protein>
<organism evidence="2 3">
    <name type="scientific">Arthrobacter halodurans</name>
    <dbReference type="NCBI Taxonomy" id="516699"/>
    <lineage>
        <taxon>Bacteria</taxon>
        <taxon>Bacillati</taxon>
        <taxon>Actinomycetota</taxon>
        <taxon>Actinomycetes</taxon>
        <taxon>Micrococcales</taxon>
        <taxon>Micrococcaceae</taxon>
        <taxon>Arthrobacter</taxon>
    </lineage>
</organism>
<keyword evidence="1" id="KW-0472">Membrane</keyword>
<feature type="transmembrane region" description="Helical" evidence="1">
    <location>
        <begin position="35"/>
        <end position="52"/>
    </location>
</feature>
<dbReference type="EMBL" id="JBHDLJ010000013">
    <property type="protein sequence ID" value="MFB0835739.1"/>
    <property type="molecule type" value="Genomic_DNA"/>
</dbReference>
<accession>A0ABV4UQ10</accession>
<evidence type="ECO:0000313" key="3">
    <source>
        <dbReference type="Proteomes" id="UP001575652"/>
    </source>
</evidence>
<dbReference type="RefSeq" id="WP_373972912.1">
    <property type="nucleotide sequence ID" value="NZ_JBHDLJ010000013.1"/>
</dbReference>